<dbReference type="SMART" id="SM00225">
    <property type="entry name" value="BTB"/>
    <property type="match status" value="2"/>
</dbReference>
<protein>
    <recommendedName>
        <fullName evidence="4">BTB domain-containing protein</fullName>
    </recommendedName>
</protein>
<dbReference type="FunFam" id="1.25.40.20:FF:000115">
    <property type="entry name" value="Ankyrin repeat and BTB/POZ domain-containing protein 1"/>
    <property type="match status" value="1"/>
</dbReference>
<dbReference type="PROSITE" id="PS50097">
    <property type="entry name" value="BTB"/>
    <property type="match status" value="2"/>
</dbReference>
<dbReference type="PANTHER" id="PTHR46231:SF1">
    <property type="entry name" value="ANKYRIN REPEAT AND BTB_POZ DOMAIN-CONTAINING PROTEIN 1"/>
    <property type="match status" value="1"/>
</dbReference>
<evidence type="ECO:0000256" key="1">
    <source>
        <dbReference type="ARBA" id="ARBA00022737"/>
    </source>
</evidence>
<dbReference type="InterPro" id="IPR000210">
    <property type="entry name" value="BTB/POZ_dom"/>
</dbReference>
<dbReference type="CDD" id="cd18296">
    <property type="entry name" value="BTB2_POZ_ABTB1_BPOZ1"/>
    <property type="match status" value="1"/>
</dbReference>
<dbReference type="SMART" id="SM00248">
    <property type="entry name" value="ANK"/>
    <property type="match status" value="1"/>
</dbReference>
<dbReference type="InterPro" id="IPR044515">
    <property type="entry name" value="ABTB1"/>
</dbReference>
<feature type="domain" description="BTB" evidence="4">
    <location>
        <begin position="113"/>
        <end position="179"/>
    </location>
</feature>
<dbReference type="CDD" id="cd18497">
    <property type="entry name" value="BACK_ABTB1_BPOZ"/>
    <property type="match status" value="1"/>
</dbReference>
<dbReference type="GO" id="GO:0000151">
    <property type="term" value="C:ubiquitin ligase complex"/>
    <property type="evidence" value="ECO:0007669"/>
    <property type="project" value="TreeGrafter"/>
</dbReference>
<dbReference type="PROSITE" id="PS50297">
    <property type="entry name" value="ANK_REP_REGION"/>
    <property type="match status" value="1"/>
</dbReference>
<dbReference type="AlphaFoldDB" id="A0A8J2LT76"/>
<keyword evidence="2 3" id="KW-0040">ANK repeat</keyword>
<comment type="caution">
    <text evidence="5">The sequence shown here is derived from an EMBL/GenBank/DDBJ whole genome shotgun (WGS) entry which is preliminary data.</text>
</comment>
<keyword evidence="1" id="KW-0677">Repeat</keyword>
<dbReference type="Pfam" id="PF12796">
    <property type="entry name" value="Ank_2"/>
    <property type="match status" value="1"/>
</dbReference>
<sequence>MDNIFVGCRKGDLGRVKYLVEQKEVELNVRDNWDSTPLYYACLCGHTDLVKYLLENGAKCEANTFDGERCLYGALTSEVRKLLLDAKVITAQTKRRDDYDIFCEKILKAEDYSDITFLLEGNSTFKLHRCILSVRSDNFKSLLQSRWKDRPEIRNHMIESKVFEEFLKYVYTSRIVCQRDRLDSFYRLADQCQMPQLRAELDSAVVKAESFEGSKKGVRVSTISVESEKALWELQQAYGQLLEQGIPPEFSSWPPANVLPLMPTLPSSYFDMCLLVDGYRFYCHKVFVCVRSGYFNAMLHFNQNQLLEDNIPILKIVDFEPEVMTCVLYYIYTNNAQLSDDVVLDVLRSADMYLLSGLKRQCGAFLSNKVTVDNVMMLFQLARMYDLPRLENRCTEFIATNIDTIRENEEFQKAVVSDAAEVKGRQDTDSIQIIDDIRYHITSGVQTFSEVADANEKLRIIDDILESLGLEA</sequence>
<feature type="repeat" description="ANK" evidence="3">
    <location>
        <begin position="33"/>
        <end position="65"/>
    </location>
</feature>
<name>A0A8J2LT76_9HEXA</name>
<dbReference type="GO" id="GO:0005737">
    <property type="term" value="C:cytoplasm"/>
    <property type="evidence" value="ECO:0007669"/>
    <property type="project" value="TreeGrafter"/>
</dbReference>
<dbReference type="EMBL" id="CAJVCH010571837">
    <property type="protein sequence ID" value="CAG7838669.1"/>
    <property type="molecule type" value="Genomic_DNA"/>
</dbReference>
<feature type="domain" description="BTB" evidence="4">
    <location>
        <begin position="270"/>
        <end position="340"/>
    </location>
</feature>
<dbReference type="PANTHER" id="PTHR46231">
    <property type="entry name" value="ANKYRIN REPEAT AND BTB/POZ DOMAIN-CONTAINING PROTEIN 1"/>
    <property type="match status" value="1"/>
</dbReference>
<evidence type="ECO:0000259" key="4">
    <source>
        <dbReference type="PROSITE" id="PS50097"/>
    </source>
</evidence>
<keyword evidence="6" id="KW-1185">Reference proteome</keyword>
<evidence type="ECO:0000313" key="5">
    <source>
        <dbReference type="EMBL" id="CAG7838669.1"/>
    </source>
</evidence>
<proteinExistence type="predicted"/>
<dbReference type="Pfam" id="PF00651">
    <property type="entry name" value="BTB"/>
    <property type="match status" value="2"/>
</dbReference>
<accession>A0A8J2LT76</accession>
<dbReference type="OrthoDB" id="684045at2759"/>
<dbReference type="InterPro" id="IPR002110">
    <property type="entry name" value="Ankyrin_rpt"/>
</dbReference>
<evidence type="ECO:0000256" key="2">
    <source>
        <dbReference type="ARBA" id="ARBA00023043"/>
    </source>
</evidence>
<evidence type="ECO:0000313" key="6">
    <source>
        <dbReference type="Proteomes" id="UP000708208"/>
    </source>
</evidence>
<evidence type="ECO:0000256" key="3">
    <source>
        <dbReference type="PROSITE-ProRule" id="PRU00023"/>
    </source>
</evidence>
<dbReference type="PROSITE" id="PS50088">
    <property type="entry name" value="ANK_REPEAT"/>
    <property type="match status" value="1"/>
</dbReference>
<dbReference type="Proteomes" id="UP000708208">
    <property type="component" value="Unassembled WGS sequence"/>
</dbReference>
<gene>
    <name evidence="5" type="ORF">AFUS01_LOCUS47609</name>
</gene>
<organism evidence="5 6">
    <name type="scientific">Allacma fusca</name>
    <dbReference type="NCBI Taxonomy" id="39272"/>
    <lineage>
        <taxon>Eukaryota</taxon>
        <taxon>Metazoa</taxon>
        <taxon>Ecdysozoa</taxon>
        <taxon>Arthropoda</taxon>
        <taxon>Hexapoda</taxon>
        <taxon>Collembola</taxon>
        <taxon>Symphypleona</taxon>
        <taxon>Sminthuridae</taxon>
        <taxon>Allacma</taxon>
    </lineage>
</organism>
<reference evidence="5" key="1">
    <citation type="submission" date="2021-06" db="EMBL/GenBank/DDBJ databases">
        <authorList>
            <person name="Hodson N. C."/>
            <person name="Mongue J. A."/>
            <person name="Jaron S. K."/>
        </authorList>
    </citation>
    <scope>NUCLEOTIDE SEQUENCE</scope>
</reference>